<proteinExistence type="predicted"/>
<dbReference type="Proteomes" id="UP000004810">
    <property type="component" value="Unassembled WGS sequence"/>
</dbReference>
<name>J9AD93_WUCBA</name>
<comment type="caution">
    <text evidence="1">The sequence shown here is derived from an EMBL/GenBank/DDBJ whole genome shotgun (WGS) entry which is preliminary data.</text>
</comment>
<evidence type="ECO:0000313" key="2">
    <source>
        <dbReference type="Proteomes" id="UP000004810"/>
    </source>
</evidence>
<feature type="non-terminal residue" evidence="1">
    <location>
        <position position="1"/>
    </location>
</feature>
<reference evidence="2" key="1">
    <citation type="submission" date="2012-08" db="EMBL/GenBank/DDBJ databases">
        <title>The Genome Sequence of Wuchereria bancrofti.</title>
        <authorList>
            <person name="Nutman T.B."/>
            <person name="Fink D.L."/>
            <person name="Russ C."/>
            <person name="Young S."/>
            <person name="Zeng Q."/>
            <person name="Koehrsen M."/>
            <person name="Alvarado L."/>
            <person name="Berlin A."/>
            <person name="Chapman S.B."/>
            <person name="Chen Z."/>
            <person name="Freedman E."/>
            <person name="Gellesch M."/>
            <person name="Goldberg J."/>
            <person name="Griggs A."/>
            <person name="Gujja S."/>
            <person name="Heilman E.R."/>
            <person name="Heiman D."/>
            <person name="Hepburn T."/>
            <person name="Howarth C."/>
            <person name="Jen D."/>
            <person name="Larson L."/>
            <person name="Lewis B."/>
            <person name="Mehta T."/>
            <person name="Park D."/>
            <person name="Pearson M."/>
            <person name="Roberts A."/>
            <person name="Saif S."/>
            <person name="Shea T."/>
            <person name="Shenoy N."/>
            <person name="Sisk P."/>
            <person name="Stolte C."/>
            <person name="Sykes S."/>
            <person name="Walk T."/>
            <person name="White J."/>
            <person name="Yandava C."/>
            <person name="Haas B."/>
            <person name="Henn M.R."/>
            <person name="Nusbaum C."/>
            <person name="Birren B."/>
        </authorList>
    </citation>
    <scope>NUCLEOTIDE SEQUENCE [LARGE SCALE GENOMIC DNA]</scope>
    <source>
        <strain evidence="2">NA</strain>
    </source>
</reference>
<accession>J9AD93</accession>
<protein>
    <submittedName>
        <fullName evidence="1">Uncharacterized protein</fullName>
    </submittedName>
</protein>
<dbReference type="EMBL" id="ADBV01017245">
    <property type="protein sequence ID" value="EJW71980.1"/>
    <property type="molecule type" value="Genomic_DNA"/>
</dbReference>
<sequence>TILFIDETDAQHLVVDSFNRNTLGRNSLNNNANMGAGPAALPGAPANQANQPNQAQPNFFGTWQSALGTGLGFLAGNLFGRGSFPSYPYGYYGYPYYPYNYNYYYRYPYYYYYYG</sequence>
<organism evidence="1 2">
    <name type="scientific">Wuchereria bancrofti</name>
    <dbReference type="NCBI Taxonomy" id="6293"/>
    <lineage>
        <taxon>Eukaryota</taxon>
        <taxon>Metazoa</taxon>
        <taxon>Ecdysozoa</taxon>
        <taxon>Nematoda</taxon>
        <taxon>Chromadorea</taxon>
        <taxon>Rhabditida</taxon>
        <taxon>Spirurina</taxon>
        <taxon>Spiruromorpha</taxon>
        <taxon>Filarioidea</taxon>
        <taxon>Onchocercidae</taxon>
        <taxon>Wuchereria</taxon>
    </lineage>
</organism>
<dbReference type="AlphaFoldDB" id="J9AD93"/>
<gene>
    <name evidence="1" type="ORF">WUBG_17112</name>
</gene>
<evidence type="ECO:0000313" key="1">
    <source>
        <dbReference type="EMBL" id="EJW71980.1"/>
    </source>
</evidence>